<dbReference type="InterPro" id="IPR002223">
    <property type="entry name" value="Kunitz_BPTI"/>
</dbReference>
<dbReference type="SUPFAM" id="SSF57362">
    <property type="entry name" value="BPTI-like"/>
    <property type="match status" value="1"/>
</dbReference>
<dbReference type="PROSITE" id="PS50279">
    <property type="entry name" value="BPTI_KUNITZ_2"/>
    <property type="match status" value="1"/>
</dbReference>
<name>A0A3P7LF52_DIBLA</name>
<feature type="domain" description="BPTI/Kunitz inhibitor" evidence="4">
    <location>
        <begin position="8"/>
        <end position="58"/>
    </location>
</feature>
<evidence type="ECO:0000313" key="5">
    <source>
        <dbReference type="EMBL" id="VDN10477.1"/>
    </source>
</evidence>
<dbReference type="EMBL" id="UYRU01049232">
    <property type="protein sequence ID" value="VDN10477.1"/>
    <property type="molecule type" value="Genomic_DNA"/>
</dbReference>
<dbReference type="PANTHER" id="PTHR10083:SF328">
    <property type="entry name" value="TISSUE FACTOR PATHWAY INHIBITOR"/>
    <property type="match status" value="1"/>
</dbReference>
<dbReference type="InterPro" id="IPR050098">
    <property type="entry name" value="TFPI/VKTCI-like"/>
</dbReference>
<accession>A0A3P7LF52</accession>
<dbReference type="InterPro" id="IPR020901">
    <property type="entry name" value="Prtase_inh_Kunz-CS"/>
</dbReference>
<dbReference type="GO" id="GO:0005615">
    <property type="term" value="C:extracellular space"/>
    <property type="evidence" value="ECO:0007669"/>
    <property type="project" value="TreeGrafter"/>
</dbReference>
<evidence type="ECO:0000256" key="3">
    <source>
        <dbReference type="ARBA" id="ARBA00023157"/>
    </source>
</evidence>
<evidence type="ECO:0000259" key="4">
    <source>
        <dbReference type="PROSITE" id="PS50279"/>
    </source>
</evidence>
<dbReference type="AlphaFoldDB" id="A0A3P7LF52"/>
<organism evidence="5 6">
    <name type="scientific">Dibothriocephalus latus</name>
    <name type="common">Fish tapeworm</name>
    <name type="synonym">Diphyllobothrium latum</name>
    <dbReference type="NCBI Taxonomy" id="60516"/>
    <lineage>
        <taxon>Eukaryota</taxon>
        <taxon>Metazoa</taxon>
        <taxon>Spiralia</taxon>
        <taxon>Lophotrochozoa</taxon>
        <taxon>Platyhelminthes</taxon>
        <taxon>Cestoda</taxon>
        <taxon>Eucestoda</taxon>
        <taxon>Diphyllobothriidea</taxon>
        <taxon>Diphyllobothriidae</taxon>
        <taxon>Dibothriocephalus</taxon>
    </lineage>
</organism>
<dbReference type="InterPro" id="IPR036880">
    <property type="entry name" value="Kunitz_BPTI_sf"/>
</dbReference>
<reference evidence="5 6" key="1">
    <citation type="submission" date="2018-11" db="EMBL/GenBank/DDBJ databases">
        <authorList>
            <consortium name="Pathogen Informatics"/>
        </authorList>
    </citation>
    <scope>NUCLEOTIDE SEQUENCE [LARGE SCALE GENOMIC DNA]</scope>
</reference>
<dbReference type="FunFam" id="4.10.410.10:FF:000006">
    <property type="entry name" value="Serine peptidase inhibitor, Kunitz type 1"/>
    <property type="match status" value="1"/>
</dbReference>
<dbReference type="Gene3D" id="4.10.410.10">
    <property type="entry name" value="Pancreatic trypsin inhibitor Kunitz domain"/>
    <property type="match status" value="1"/>
</dbReference>
<evidence type="ECO:0000313" key="6">
    <source>
        <dbReference type="Proteomes" id="UP000281553"/>
    </source>
</evidence>
<dbReference type="GO" id="GO:0004867">
    <property type="term" value="F:serine-type endopeptidase inhibitor activity"/>
    <property type="evidence" value="ECO:0007669"/>
    <property type="project" value="UniProtKB-KW"/>
</dbReference>
<dbReference type="Proteomes" id="UP000281553">
    <property type="component" value="Unassembled WGS sequence"/>
</dbReference>
<dbReference type="OrthoDB" id="4473401at2759"/>
<gene>
    <name evidence="5" type="ORF">DILT_LOCUS6308</name>
</gene>
<dbReference type="PROSITE" id="PS00280">
    <property type="entry name" value="BPTI_KUNITZ_1"/>
    <property type="match status" value="1"/>
</dbReference>
<evidence type="ECO:0000256" key="2">
    <source>
        <dbReference type="ARBA" id="ARBA00022900"/>
    </source>
</evidence>
<dbReference type="Pfam" id="PF00014">
    <property type="entry name" value="Kunitz_BPTI"/>
    <property type="match status" value="1"/>
</dbReference>
<keyword evidence="1" id="KW-0646">Protease inhibitor</keyword>
<dbReference type="PANTHER" id="PTHR10083">
    <property type="entry name" value="KUNITZ-TYPE PROTEASE INHIBITOR-RELATED"/>
    <property type="match status" value="1"/>
</dbReference>
<keyword evidence="3" id="KW-1015">Disulfide bond</keyword>
<keyword evidence="6" id="KW-1185">Reference proteome</keyword>
<dbReference type="CDD" id="cd00109">
    <property type="entry name" value="Kunitz-type"/>
    <property type="match status" value="1"/>
</dbReference>
<dbReference type="PRINTS" id="PR00759">
    <property type="entry name" value="BASICPTASE"/>
</dbReference>
<protein>
    <recommendedName>
        <fullName evidence="4">BPTI/Kunitz inhibitor domain-containing protein</fullName>
    </recommendedName>
</protein>
<evidence type="ECO:0000256" key="1">
    <source>
        <dbReference type="ARBA" id="ARBA00022690"/>
    </source>
</evidence>
<sequence>MIEDSEICKLPAERGRCKGVELRFYFDASDATCKSFTYGGCRGNENNFESEAECLAKCSSSGMVRFLA</sequence>
<proteinExistence type="predicted"/>
<keyword evidence="2" id="KW-0722">Serine protease inhibitor</keyword>
<dbReference type="SMART" id="SM00131">
    <property type="entry name" value="KU"/>
    <property type="match status" value="1"/>
</dbReference>